<evidence type="ECO:0000256" key="19">
    <source>
        <dbReference type="PIRSR" id="PIRSR006268-2"/>
    </source>
</evidence>
<evidence type="ECO:0000256" key="10">
    <source>
        <dbReference type="ARBA" id="ARBA00022827"/>
    </source>
</evidence>
<dbReference type="PANTHER" id="PTHR30040">
    <property type="entry name" value="THIAMINE BIOSYNTHESIS LIPOPROTEIN APBE"/>
    <property type="match status" value="1"/>
</dbReference>
<evidence type="ECO:0000256" key="11">
    <source>
        <dbReference type="ARBA" id="ARBA00022842"/>
    </source>
</evidence>
<keyword evidence="11 18" id="KW-0460">Magnesium</keyword>
<feature type="binding site" evidence="19">
    <location>
        <position position="307"/>
    </location>
    <ligand>
        <name>Mg(2+)</name>
        <dbReference type="ChEBI" id="CHEBI:18420"/>
    </ligand>
</feature>
<keyword evidence="7 18" id="KW-0808">Transferase</keyword>
<keyword evidence="5 20" id="KW-0997">Cell inner membrane</keyword>
<evidence type="ECO:0000256" key="8">
    <source>
        <dbReference type="ARBA" id="ARBA00022723"/>
    </source>
</evidence>
<dbReference type="PIRSF" id="PIRSF006268">
    <property type="entry name" value="ApbE"/>
    <property type="match status" value="1"/>
</dbReference>
<dbReference type="AlphaFoldDB" id="A0A518IKH6"/>
<comment type="function">
    <text evidence="20">Flavin transferase that catalyzes the transfer of the FMN moiety of FAD and its covalent binding to the hydroxyl group of a threonine residue in a target flavoprotein.</text>
</comment>
<keyword evidence="8 18" id="KW-0479">Metal-binding</keyword>
<dbReference type="PROSITE" id="PS51257">
    <property type="entry name" value="PROKAR_LIPOPROTEIN"/>
    <property type="match status" value="1"/>
</dbReference>
<keyword evidence="10 18" id="KW-0274">FAD</keyword>
<dbReference type="InterPro" id="IPR024932">
    <property type="entry name" value="ApbE"/>
</dbReference>
<evidence type="ECO:0000256" key="4">
    <source>
        <dbReference type="ARBA" id="ARBA00022475"/>
    </source>
</evidence>
<evidence type="ECO:0000256" key="16">
    <source>
        <dbReference type="ARBA" id="ARBA00048540"/>
    </source>
</evidence>
<feature type="binding site" evidence="19">
    <location>
        <position position="193"/>
    </location>
    <ligand>
        <name>Mg(2+)</name>
        <dbReference type="ChEBI" id="CHEBI:18420"/>
    </ligand>
</feature>
<keyword evidence="12" id="KW-0472">Membrane</keyword>
<evidence type="ECO:0000256" key="14">
    <source>
        <dbReference type="ARBA" id="ARBA00023288"/>
    </source>
</evidence>
<comment type="catalytic activity">
    <reaction evidence="16 18 20">
        <text>L-threonyl-[protein] + FAD = FMN-L-threonyl-[protein] + AMP + H(+)</text>
        <dbReference type="Rhea" id="RHEA:36847"/>
        <dbReference type="Rhea" id="RHEA-COMP:11060"/>
        <dbReference type="Rhea" id="RHEA-COMP:11061"/>
        <dbReference type="ChEBI" id="CHEBI:15378"/>
        <dbReference type="ChEBI" id="CHEBI:30013"/>
        <dbReference type="ChEBI" id="CHEBI:57692"/>
        <dbReference type="ChEBI" id="CHEBI:74257"/>
        <dbReference type="ChEBI" id="CHEBI:456215"/>
        <dbReference type="EC" id="2.7.1.180"/>
    </reaction>
</comment>
<evidence type="ECO:0000256" key="5">
    <source>
        <dbReference type="ARBA" id="ARBA00022519"/>
    </source>
</evidence>
<evidence type="ECO:0000256" key="17">
    <source>
        <dbReference type="ARBA" id="ARBA00060485"/>
    </source>
</evidence>
<keyword evidence="6 18" id="KW-0285">Flavoprotein</keyword>
<evidence type="ECO:0000256" key="9">
    <source>
        <dbReference type="ARBA" id="ARBA00022729"/>
    </source>
</evidence>
<dbReference type="GO" id="GO:0016740">
    <property type="term" value="F:transferase activity"/>
    <property type="evidence" value="ECO:0007669"/>
    <property type="project" value="UniProtKB-UniRule"/>
</dbReference>
<dbReference type="Pfam" id="PF02424">
    <property type="entry name" value="ApbE"/>
    <property type="match status" value="1"/>
</dbReference>
<evidence type="ECO:0000256" key="2">
    <source>
        <dbReference type="ARBA" id="ARBA00011955"/>
    </source>
</evidence>
<dbReference type="PANTHER" id="PTHR30040:SF2">
    <property type="entry name" value="FAD:PROTEIN FMN TRANSFERASE"/>
    <property type="match status" value="1"/>
</dbReference>
<evidence type="ECO:0000256" key="6">
    <source>
        <dbReference type="ARBA" id="ARBA00022630"/>
    </source>
</evidence>
<dbReference type="InterPro" id="IPR003374">
    <property type="entry name" value="ApbE-like_sf"/>
</dbReference>
<reference evidence="21 22" key="1">
    <citation type="submission" date="2019-03" db="EMBL/GenBank/DDBJ databases">
        <title>Deep-cultivation of Planctomycetes and their phenomic and genomic characterization uncovers novel biology.</title>
        <authorList>
            <person name="Wiegand S."/>
            <person name="Jogler M."/>
            <person name="Boedeker C."/>
            <person name="Pinto D."/>
            <person name="Vollmers J."/>
            <person name="Rivas-Marin E."/>
            <person name="Kohn T."/>
            <person name="Peeters S.H."/>
            <person name="Heuer A."/>
            <person name="Rast P."/>
            <person name="Oberbeckmann S."/>
            <person name="Bunk B."/>
            <person name="Jeske O."/>
            <person name="Meyerdierks A."/>
            <person name="Storesund J.E."/>
            <person name="Kallscheuer N."/>
            <person name="Luecker S."/>
            <person name="Lage O.M."/>
            <person name="Pohl T."/>
            <person name="Merkel B.J."/>
            <person name="Hornburger P."/>
            <person name="Mueller R.-W."/>
            <person name="Bruemmer F."/>
            <person name="Labrenz M."/>
            <person name="Spormann A.M."/>
            <person name="Op den Camp H."/>
            <person name="Overmann J."/>
            <person name="Amann R."/>
            <person name="Jetten M.S.M."/>
            <person name="Mascher T."/>
            <person name="Medema M.H."/>
            <person name="Devos D.P."/>
            <person name="Kaster A.-K."/>
            <person name="Ovreas L."/>
            <person name="Rohde M."/>
            <person name="Galperin M.Y."/>
            <person name="Jogler C."/>
        </authorList>
    </citation>
    <scope>NUCLEOTIDE SEQUENCE [LARGE SCALE GENOMIC DNA]</scope>
    <source>
        <strain evidence="21 22">Enr17</strain>
    </source>
</reference>
<dbReference type="Proteomes" id="UP000318313">
    <property type="component" value="Chromosome"/>
</dbReference>
<feature type="signal peptide" evidence="20">
    <location>
        <begin position="1"/>
        <end position="29"/>
    </location>
</feature>
<keyword evidence="14 20" id="KW-0449">Lipoprotein</keyword>
<dbReference type="GO" id="GO:0046872">
    <property type="term" value="F:metal ion binding"/>
    <property type="evidence" value="ECO:0007669"/>
    <property type="project" value="UniProtKB-UniRule"/>
</dbReference>
<evidence type="ECO:0000313" key="22">
    <source>
        <dbReference type="Proteomes" id="UP000318313"/>
    </source>
</evidence>
<proteinExistence type="inferred from homology"/>
<comment type="cofactor">
    <cofactor evidence="19">
        <name>Mg(2+)</name>
        <dbReference type="ChEBI" id="CHEBI:18420"/>
    </cofactor>
    <cofactor evidence="19">
        <name>Mn(2+)</name>
        <dbReference type="ChEBI" id="CHEBI:29035"/>
    </cofactor>
    <text evidence="19">Magnesium. Can also use manganese.</text>
</comment>
<dbReference type="FunFam" id="3.10.520.10:FF:000001">
    <property type="entry name" value="FAD:protein FMN transferase"/>
    <property type="match status" value="1"/>
</dbReference>
<sequence length="360" mass="40072" precursor="true">MMISVKPIQVRLCRAAVLLLLGLTLTGCESNQSASVADKFRKQQIEGPTMGTSYHITICTWPDDAIKKQELQQEVDHLLQEINQQMSTYIKTSELSRFNQAEPDQWIEVSPEVVTVVDAGLALSKESDGAFDMTVGPLVNLWHFGPDPGKKTLPAVDKIEAARKKVGYHHIEVQHEPPVLKKLIPDVYLDLSAIAKGYAVDMVAELLESHSIENYLVEIGGEMRARGHNDRGLPWNVGIEKPVSETRVVQSVVPLSNLSMATSGNYRNFFEVDGVSYSHTIDPRTGQPVKHTLASVTVVGETCMNCDATATCLMVLGPEEGYNWAKERKIAAYFIVKTENGFQEHYSPHWRELLGEENKL</sequence>
<keyword evidence="22" id="KW-1185">Reference proteome</keyword>
<keyword evidence="4" id="KW-1003">Cell membrane</keyword>
<feature type="binding site" evidence="19">
    <location>
        <position position="311"/>
    </location>
    <ligand>
        <name>Mg(2+)</name>
        <dbReference type="ChEBI" id="CHEBI:18420"/>
    </ligand>
</feature>
<evidence type="ECO:0000256" key="12">
    <source>
        <dbReference type="ARBA" id="ARBA00023136"/>
    </source>
</evidence>
<comment type="subcellular location">
    <subcellularLocation>
        <location evidence="17 20">Cell inner membrane</location>
        <topology evidence="17 20">Lipid-anchor</topology>
        <orientation evidence="17 20">Periplasmic side</orientation>
    </subcellularLocation>
</comment>
<keyword evidence="13" id="KW-0564">Palmitate</keyword>
<protein>
    <recommendedName>
        <fullName evidence="3 18">FAD:protein FMN transferase</fullName>
        <ecNumber evidence="2 18">2.7.1.180</ecNumber>
    </recommendedName>
    <alternativeName>
        <fullName evidence="15 18">Flavin transferase</fullName>
    </alternativeName>
</protein>
<dbReference type="EC" id="2.7.1.180" evidence="2 18"/>
<organism evidence="21 22">
    <name type="scientific">Gimesia fumaroli</name>
    <dbReference type="NCBI Taxonomy" id="2527976"/>
    <lineage>
        <taxon>Bacteria</taxon>
        <taxon>Pseudomonadati</taxon>
        <taxon>Planctomycetota</taxon>
        <taxon>Planctomycetia</taxon>
        <taxon>Planctomycetales</taxon>
        <taxon>Planctomycetaceae</taxon>
        <taxon>Gimesia</taxon>
    </lineage>
</organism>
<evidence type="ECO:0000256" key="15">
    <source>
        <dbReference type="ARBA" id="ARBA00031306"/>
    </source>
</evidence>
<dbReference type="KEGG" id="gfm:Enr17x_56490"/>
<name>A0A518IKH6_9PLAN</name>
<accession>A0A518IKH6</accession>
<evidence type="ECO:0000256" key="7">
    <source>
        <dbReference type="ARBA" id="ARBA00022679"/>
    </source>
</evidence>
<dbReference type="SUPFAM" id="SSF143631">
    <property type="entry name" value="ApbE-like"/>
    <property type="match status" value="1"/>
</dbReference>
<gene>
    <name evidence="21" type="primary">apbE_3</name>
    <name evidence="21" type="ORF">Enr17x_56490</name>
</gene>
<dbReference type="GO" id="GO:0005886">
    <property type="term" value="C:plasma membrane"/>
    <property type="evidence" value="ECO:0007669"/>
    <property type="project" value="UniProtKB-SubCell"/>
</dbReference>
<dbReference type="Gene3D" id="3.10.520.10">
    <property type="entry name" value="ApbE-like domains"/>
    <property type="match status" value="1"/>
</dbReference>
<evidence type="ECO:0000256" key="18">
    <source>
        <dbReference type="PIRNR" id="PIRNR006268"/>
    </source>
</evidence>
<dbReference type="EMBL" id="CP037452">
    <property type="protein sequence ID" value="QDV53569.1"/>
    <property type="molecule type" value="Genomic_DNA"/>
</dbReference>
<evidence type="ECO:0000256" key="20">
    <source>
        <dbReference type="RuleBase" id="RU363002"/>
    </source>
</evidence>
<feature type="chain" id="PRO_5022250952" description="FAD:protein FMN transferase" evidence="20">
    <location>
        <begin position="30"/>
        <end position="360"/>
    </location>
</feature>
<evidence type="ECO:0000313" key="21">
    <source>
        <dbReference type="EMBL" id="QDV53569.1"/>
    </source>
</evidence>
<evidence type="ECO:0000256" key="13">
    <source>
        <dbReference type="ARBA" id="ARBA00023139"/>
    </source>
</evidence>
<keyword evidence="9 20" id="KW-0732">Signal</keyword>
<evidence type="ECO:0000256" key="3">
    <source>
        <dbReference type="ARBA" id="ARBA00016337"/>
    </source>
</evidence>
<comment type="similarity">
    <text evidence="1 18 20">Belongs to the ApbE family.</text>
</comment>
<evidence type="ECO:0000256" key="1">
    <source>
        <dbReference type="ARBA" id="ARBA00008282"/>
    </source>
</evidence>